<evidence type="ECO:0000313" key="10">
    <source>
        <dbReference type="Proteomes" id="UP000187412"/>
    </source>
</evidence>
<comment type="catalytic activity">
    <reaction evidence="6 7">
        <text>(2-aminoethyl)phosphonate + pyruvate = phosphonoacetaldehyde + L-alanine</text>
        <dbReference type="Rhea" id="RHEA:17021"/>
        <dbReference type="ChEBI" id="CHEBI:15361"/>
        <dbReference type="ChEBI" id="CHEBI:57418"/>
        <dbReference type="ChEBI" id="CHEBI:57972"/>
        <dbReference type="ChEBI" id="CHEBI:58383"/>
        <dbReference type="EC" id="2.6.1.37"/>
    </reaction>
</comment>
<comment type="function">
    <text evidence="7">Involved in phosphonate degradation.</text>
</comment>
<sequence>MGDHYLLLTPGPLSTTPSVKAVMLKDWCTWDDSYKHIVQLIRSKLLHIGRASEARYTSVLMQGSGTFGIEATIGTVIPQDGKLLILANGAYGKRIEQIARILGIGYRTLEFAPSQIIDVEQVDTLMKQDPAITHVAFVHCETTTGILNPLEQLVQAIKRHGKIAIVDAMSSFGGIPVEVEKWGIDYLVSSSNKCIQGVPGFSFVLCNKDELAKCKHNARSLSLDLYDQWQVMEQEEGKWRFTSPTHVVRAFSQALLELEAEGGVERRYVRYLENQQILVHLMESAGFKTYLHEALQSPIITTFRYPDFEHFSFESMYLFLKERGYVIYPGKLSDVQVFRIGSIGDVHLEDMVGLCAAILSYATNIGE</sequence>
<dbReference type="EC" id="2.6.1.37" evidence="7"/>
<evidence type="ECO:0000256" key="3">
    <source>
        <dbReference type="ARBA" id="ARBA00022679"/>
    </source>
</evidence>
<dbReference type="PIRSF" id="PIRSF000524">
    <property type="entry name" value="SPT"/>
    <property type="match status" value="1"/>
</dbReference>
<organism evidence="9 10">
    <name type="scientific">Paenibacillus borealis</name>
    <dbReference type="NCBI Taxonomy" id="160799"/>
    <lineage>
        <taxon>Bacteria</taxon>
        <taxon>Bacillati</taxon>
        <taxon>Bacillota</taxon>
        <taxon>Bacilli</taxon>
        <taxon>Bacillales</taxon>
        <taxon>Paenibacillaceae</taxon>
        <taxon>Paenibacillus</taxon>
    </lineage>
</organism>
<name>A0ABX3GTZ3_PAEBO</name>
<evidence type="ECO:0000256" key="1">
    <source>
        <dbReference type="ARBA" id="ARBA00001933"/>
    </source>
</evidence>
<keyword evidence="3 7" id="KW-0808">Transferase</keyword>
<accession>A0ABX3GTZ3</accession>
<comment type="subunit">
    <text evidence="7">Homodimer.</text>
</comment>
<evidence type="ECO:0000256" key="4">
    <source>
        <dbReference type="ARBA" id="ARBA00022898"/>
    </source>
</evidence>
<feature type="modified residue" description="N6-(pyridoxal phosphate)lysine" evidence="7">
    <location>
        <position position="193"/>
    </location>
</feature>
<evidence type="ECO:0000313" key="9">
    <source>
        <dbReference type="EMBL" id="OMD37284.1"/>
    </source>
</evidence>
<keyword evidence="4 7" id="KW-0663">Pyridoxal phosphate</keyword>
<dbReference type="PANTHER" id="PTHR42778">
    <property type="entry name" value="2-AMINOETHYLPHOSPHONATE--PYRUVATE TRANSAMINASE"/>
    <property type="match status" value="1"/>
</dbReference>
<keyword evidence="5 7" id="KW-0670">Pyruvate</keyword>
<dbReference type="Gene3D" id="3.90.1150.10">
    <property type="entry name" value="Aspartate Aminotransferase, domain 1"/>
    <property type="match status" value="1"/>
</dbReference>
<evidence type="ECO:0000259" key="8">
    <source>
        <dbReference type="Pfam" id="PF00266"/>
    </source>
</evidence>
<dbReference type="HAMAP" id="MF_01376">
    <property type="entry name" value="PhnW_aminotrans_5"/>
    <property type="match status" value="1"/>
</dbReference>
<dbReference type="SUPFAM" id="SSF53383">
    <property type="entry name" value="PLP-dependent transferases"/>
    <property type="match status" value="1"/>
</dbReference>
<dbReference type="NCBIfam" id="TIGR03301">
    <property type="entry name" value="PhnW-AepZ"/>
    <property type="match status" value="1"/>
</dbReference>
<dbReference type="NCBIfam" id="TIGR02326">
    <property type="entry name" value="transamin_PhnW"/>
    <property type="match status" value="1"/>
</dbReference>
<comment type="cofactor">
    <cofactor evidence="1 7">
        <name>pyridoxal 5'-phosphate</name>
        <dbReference type="ChEBI" id="CHEBI:597326"/>
    </cofactor>
</comment>
<comment type="caution">
    <text evidence="9">The sequence shown here is derived from an EMBL/GenBank/DDBJ whole genome shotgun (WGS) entry which is preliminary data.</text>
</comment>
<dbReference type="InterPro" id="IPR012703">
    <property type="entry name" value="NH2EtPonate_pyrv_transaminase"/>
</dbReference>
<protein>
    <recommendedName>
        <fullName evidence="7">2-aminoethylphosphonate--pyruvate transaminase</fullName>
        <ecNumber evidence="7">2.6.1.37</ecNumber>
    </recommendedName>
    <alternativeName>
        <fullName evidence="7">2-aminoethylphosphonate aminotransferase</fullName>
    </alternativeName>
    <alternativeName>
        <fullName evidence="7">AEP transaminase</fullName>
        <shortName evidence="7">AEPT</shortName>
    </alternativeName>
</protein>
<keyword evidence="2 7" id="KW-0032">Aminotransferase</keyword>
<dbReference type="InterPro" id="IPR000192">
    <property type="entry name" value="Aminotrans_V_dom"/>
</dbReference>
<keyword evidence="10" id="KW-1185">Reference proteome</keyword>
<dbReference type="NCBIfam" id="NF010006">
    <property type="entry name" value="PRK13479.1"/>
    <property type="match status" value="1"/>
</dbReference>
<evidence type="ECO:0000256" key="5">
    <source>
        <dbReference type="ARBA" id="ARBA00023317"/>
    </source>
</evidence>
<dbReference type="Gene3D" id="3.40.640.10">
    <property type="entry name" value="Type I PLP-dependent aspartate aminotransferase-like (Major domain)"/>
    <property type="match status" value="1"/>
</dbReference>
<evidence type="ECO:0000256" key="2">
    <source>
        <dbReference type="ARBA" id="ARBA00022576"/>
    </source>
</evidence>
<dbReference type="EMBL" id="MPTB01000070">
    <property type="protein sequence ID" value="OMD37284.1"/>
    <property type="molecule type" value="Genomic_DNA"/>
</dbReference>
<reference evidence="9 10" key="1">
    <citation type="submission" date="2016-10" db="EMBL/GenBank/DDBJ databases">
        <title>Paenibacillus species isolates.</title>
        <authorList>
            <person name="Beno S.M."/>
        </authorList>
    </citation>
    <scope>NUCLEOTIDE SEQUENCE [LARGE SCALE GENOMIC DNA]</scope>
    <source>
        <strain evidence="9 10">FSL H7-0744</strain>
    </source>
</reference>
<evidence type="ECO:0000256" key="7">
    <source>
        <dbReference type="HAMAP-Rule" id="MF_01376"/>
    </source>
</evidence>
<comment type="similarity">
    <text evidence="7">Belongs to the class-V pyridoxal-phosphate-dependent aminotransferase family. PhnW subfamily.</text>
</comment>
<dbReference type="PANTHER" id="PTHR42778:SF1">
    <property type="entry name" value="2-AMINOETHYLPHOSPHONATE--PYRUVATE TRANSAMINASE"/>
    <property type="match status" value="1"/>
</dbReference>
<evidence type="ECO:0000256" key="6">
    <source>
        <dbReference type="ARBA" id="ARBA00049460"/>
    </source>
</evidence>
<dbReference type="InterPro" id="IPR015424">
    <property type="entry name" value="PyrdxlP-dep_Trfase"/>
</dbReference>
<proteinExistence type="inferred from homology"/>
<dbReference type="RefSeq" id="WP_076114309.1">
    <property type="nucleotide sequence ID" value="NZ_MPTB01000070.1"/>
</dbReference>
<gene>
    <name evidence="7" type="primary">phnW</name>
    <name evidence="9" type="ORF">BSK56_31395</name>
</gene>
<feature type="domain" description="Aminotransferase class V" evidence="8">
    <location>
        <begin position="60"/>
        <end position="328"/>
    </location>
</feature>
<dbReference type="Pfam" id="PF00266">
    <property type="entry name" value="Aminotran_5"/>
    <property type="match status" value="1"/>
</dbReference>
<dbReference type="InterPro" id="IPR024169">
    <property type="entry name" value="SP_NH2Trfase/AEP_transaminase"/>
</dbReference>
<dbReference type="InterPro" id="IPR015422">
    <property type="entry name" value="PyrdxlP-dep_Trfase_small"/>
</dbReference>
<dbReference type="Proteomes" id="UP000187412">
    <property type="component" value="Unassembled WGS sequence"/>
</dbReference>
<dbReference type="InterPro" id="IPR015421">
    <property type="entry name" value="PyrdxlP-dep_Trfase_major"/>
</dbReference>